<dbReference type="SUPFAM" id="SSF81383">
    <property type="entry name" value="F-box domain"/>
    <property type="match status" value="1"/>
</dbReference>
<dbReference type="InterPro" id="IPR036047">
    <property type="entry name" value="F-box-like_dom_sf"/>
</dbReference>
<dbReference type="AlphaFoldDB" id="R0HVR7"/>
<evidence type="ECO:0000259" key="1">
    <source>
        <dbReference type="PROSITE" id="PS50181"/>
    </source>
</evidence>
<proteinExistence type="predicted"/>
<dbReference type="InterPro" id="IPR057499">
    <property type="entry name" value="Kelch_FKB95"/>
</dbReference>
<dbReference type="Proteomes" id="UP000029121">
    <property type="component" value="Unassembled WGS sequence"/>
</dbReference>
<organism evidence="2 3">
    <name type="scientific">Capsella rubella</name>
    <dbReference type="NCBI Taxonomy" id="81985"/>
    <lineage>
        <taxon>Eukaryota</taxon>
        <taxon>Viridiplantae</taxon>
        <taxon>Streptophyta</taxon>
        <taxon>Embryophyta</taxon>
        <taxon>Tracheophyta</taxon>
        <taxon>Spermatophyta</taxon>
        <taxon>Magnoliopsida</taxon>
        <taxon>eudicotyledons</taxon>
        <taxon>Gunneridae</taxon>
        <taxon>Pentapetalae</taxon>
        <taxon>rosids</taxon>
        <taxon>malvids</taxon>
        <taxon>Brassicales</taxon>
        <taxon>Brassicaceae</taxon>
        <taxon>Camelineae</taxon>
        <taxon>Capsella</taxon>
    </lineage>
</organism>
<evidence type="ECO:0000313" key="3">
    <source>
        <dbReference type="Proteomes" id="UP000029121"/>
    </source>
</evidence>
<reference evidence="3" key="1">
    <citation type="journal article" date="2013" name="Nat. Genet.">
        <title>The Capsella rubella genome and the genomic consequences of rapid mating system evolution.</title>
        <authorList>
            <person name="Slotte T."/>
            <person name="Hazzouri K.M."/>
            <person name="Agren J.A."/>
            <person name="Koenig D."/>
            <person name="Maumus F."/>
            <person name="Guo Y.L."/>
            <person name="Steige K."/>
            <person name="Platts A.E."/>
            <person name="Escobar J.S."/>
            <person name="Newman L.K."/>
            <person name="Wang W."/>
            <person name="Mandakova T."/>
            <person name="Vello E."/>
            <person name="Smith L.M."/>
            <person name="Henz S.R."/>
            <person name="Steffen J."/>
            <person name="Takuno S."/>
            <person name="Brandvain Y."/>
            <person name="Coop G."/>
            <person name="Andolfatto P."/>
            <person name="Hu T.T."/>
            <person name="Blanchette M."/>
            <person name="Clark R.M."/>
            <person name="Quesneville H."/>
            <person name="Nordborg M."/>
            <person name="Gaut B.S."/>
            <person name="Lysak M.A."/>
            <person name="Jenkins J."/>
            <person name="Grimwood J."/>
            <person name="Chapman J."/>
            <person name="Prochnik S."/>
            <person name="Shu S."/>
            <person name="Rokhsar D."/>
            <person name="Schmutz J."/>
            <person name="Weigel D."/>
            <person name="Wright S.I."/>
        </authorList>
    </citation>
    <scope>NUCLEOTIDE SEQUENCE [LARGE SCALE GENOMIC DNA]</scope>
    <source>
        <strain evidence="3">cv. Monte Gargano</strain>
    </source>
</reference>
<sequence length="358" mass="41354">MIREDLPVRSILMLPDDIVLNCLARVSRSYYPTLSLVSKRFHSLLTSPELYQIRTLLGYIETGPYVCLRSSTKSLHWYILSQTPHSTTKILVPVPSPNWPTDFKLDVALIAPNSYAISGLRNYNASSNVLLMDYSSNQRCEAPRIQQVARVSPSACIDQNTYIMRGCKKHDPKNRIVIYDTNIVDWEVFEISRKQLRGDSKYKRIRYERIMYTKSPSKDDTIKLYKGIWRRKDIKGIKRSGKSSSDCVIGNVFYRRPRRGTVEWYDPNKRLWQNLKGLNGLEELPRNVKLANYGGKMAVLWEECVLVGNLQENTIWCKVIALHKDQHMEICGTLEWFGKVFTSNEPYGLVHAFSAEGF</sequence>
<dbReference type="CDD" id="cd22152">
    <property type="entry name" value="F-box_AtAFR-like"/>
    <property type="match status" value="1"/>
</dbReference>
<protein>
    <recommendedName>
        <fullName evidence="1">F-box domain-containing protein</fullName>
    </recommendedName>
</protein>
<dbReference type="SMART" id="SM00256">
    <property type="entry name" value="FBOX"/>
    <property type="match status" value="1"/>
</dbReference>
<dbReference type="InterPro" id="IPR015915">
    <property type="entry name" value="Kelch-typ_b-propeller"/>
</dbReference>
<feature type="domain" description="F-box" evidence="1">
    <location>
        <begin position="8"/>
        <end position="54"/>
    </location>
</feature>
<gene>
    <name evidence="2" type="ORF">CARUB_v10021417mg</name>
</gene>
<dbReference type="InterPro" id="IPR001810">
    <property type="entry name" value="F-box_dom"/>
</dbReference>
<dbReference type="SUPFAM" id="SSF117281">
    <property type="entry name" value="Kelch motif"/>
    <property type="match status" value="1"/>
</dbReference>
<dbReference type="EMBL" id="KB870806">
    <property type="protein sequence ID" value="EOA33924.1"/>
    <property type="molecule type" value="Genomic_DNA"/>
</dbReference>
<dbReference type="InterPro" id="IPR050354">
    <property type="entry name" value="F-box/kelch-repeat_ARATH"/>
</dbReference>
<dbReference type="Pfam" id="PF25210">
    <property type="entry name" value="Kelch_FKB95"/>
    <property type="match status" value="1"/>
</dbReference>
<name>R0HVR7_9BRAS</name>
<dbReference type="PROSITE" id="PS50181">
    <property type="entry name" value="FBOX"/>
    <property type="match status" value="1"/>
</dbReference>
<accession>R0HVR7</accession>
<dbReference type="eggNOG" id="KOG1072">
    <property type="taxonomic scope" value="Eukaryota"/>
</dbReference>
<dbReference type="STRING" id="81985.R0HVR7"/>
<evidence type="ECO:0000313" key="2">
    <source>
        <dbReference type="EMBL" id="EOA33924.1"/>
    </source>
</evidence>
<keyword evidence="3" id="KW-1185">Reference proteome</keyword>
<dbReference type="Pfam" id="PF00646">
    <property type="entry name" value="F-box"/>
    <property type="match status" value="1"/>
</dbReference>
<dbReference type="KEGG" id="crb:17894956"/>
<dbReference type="PANTHER" id="PTHR24414">
    <property type="entry name" value="F-BOX/KELCH-REPEAT PROTEIN SKIP4"/>
    <property type="match status" value="1"/>
</dbReference>
<dbReference type="OrthoDB" id="2095648at2759"/>
<dbReference type="PANTHER" id="PTHR24414:SF202">
    <property type="entry name" value="F-BOX DOMAIN-CONTAINING PROTEIN"/>
    <property type="match status" value="1"/>
</dbReference>